<feature type="domain" description="Protein kinase" evidence="1">
    <location>
        <begin position="23"/>
        <end position="294"/>
    </location>
</feature>
<dbReference type="PROSITE" id="PS50011">
    <property type="entry name" value="PROTEIN_KINASE_DOM"/>
    <property type="match status" value="1"/>
</dbReference>
<dbReference type="PANTHER" id="PTHR44329:SF289">
    <property type="entry name" value="SERINE_THREONINE-PROTEIN KINASE VIK"/>
    <property type="match status" value="1"/>
</dbReference>
<gene>
    <name evidence="2" type="ORF">FA13DRAFT_1822351</name>
</gene>
<proteinExistence type="predicted"/>
<reference evidence="2 3" key="1">
    <citation type="journal article" date="2019" name="Nat. Ecol. Evol.">
        <title>Megaphylogeny resolves global patterns of mushroom evolution.</title>
        <authorList>
            <person name="Varga T."/>
            <person name="Krizsan K."/>
            <person name="Foldi C."/>
            <person name="Dima B."/>
            <person name="Sanchez-Garcia M."/>
            <person name="Sanchez-Ramirez S."/>
            <person name="Szollosi G.J."/>
            <person name="Szarkandi J.G."/>
            <person name="Papp V."/>
            <person name="Albert L."/>
            <person name="Andreopoulos W."/>
            <person name="Angelini C."/>
            <person name="Antonin V."/>
            <person name="Barry K.W."/>
            <person name="Bougher N.L."/>
            <person name="Buchanan P."/>
            <person name="Buyck B."/>
            <person name="Bense V."/>
            <person name="Catcheside P."/>
            <person name="Chovatia M."/>
            <person name="Cooper J."/>
            <person name="Damon W."/>
            <person name="Desjardin D."/>
            <person name="Finy P."/>
            <person name="Geml J."/>
            <person name="Haridas S."/>
            <person name="Hughes K."/>
            <person name="Justo A."/>
            <person name="Karasinski D."/>
            <person name="Kautmanova I."/>
            <person name="Kiss B."/>
            <person name="Kocsube S."/>
            <person name="Kotiranta H."/>
            <person name="LaButti K.M."/>
            <person name="Lechner B.E."/>
            <person name="Liimatainen K."/>
            <person name="Lipzen A."/>
            <person name="Lukacs Z."/>
            <person name="Mihaltcheva S."/>
            <person name="Morgado L.N."/>
            <person name="Niskanen T."/>
            <person name="Noordeloos M.E."/>
            <person name="Ohm R.A."/>
            <person name="Ortiz-Santana B."/>
            <person name="Ovrebo C."/>
            <person name="Racz N."/>
            <person name="Riley R."/>
            <person name="Savchenko A."/>
            <person name="Shiryaev A."/>
            <person name="Soop K."/>
            <person name="Spirin V."/>
            <person name="Szebenyi C."/>
            <person name="Tomsovsky M."/>
            <person name="Tulloss R.E."/>
            <person name="Uehling J."/>
            <person name="Grigoriev I.V."/>
            <person name="Vagvolgyi C."/>
            <person name="Papp T."/>
            <person name="Martin F.M."/>
            <person name="Miettinen O."/>
            <person name="Hibbett D.S."/>
            <person name="Nagy L.G."/>
        </authorList>
    </citation>
    <scope>NUCLEOTIDE SEQUENCE [LARGE SCALE GENOMIC DNA]</scope>
    <source>
        <strain evidence="2 3">FP101781</strain>
    </source>
</reference>
<organism evidence="2 3">
    <name type="scientific">Coprinellus micaceus</name>
    <name type="common">Glistening ink-cap mushroom</name>
    <name type="synonym">Coprinus micaceus</name>
    <dbReference type="NCBI Taxonomy" id="71717"/>
    <lineage>
        <taxon>Eukaryota</taxon>
        <taxon>Fungi</taxon>
        <taxon>Dikarya</taxon>
        <taxon>Basidiomycota</taxon>
        <taxon>Agaricomycotina</taxon>
        <taxon>Agaricomycetes</taxon>
        <taxon>Agaricomycetidae</taxon>
        <taxon>Agaricales</taxon>
        <taxon>Agaricineae</taxon>
        <taxon>Psathyrellaceae</taxon>
        <taxon>Coprinellus</taxon>
    </lineage>
</organism>
<dbReference type="InterPro" id="IPR008266">
    <property type="entry name" value="Tyr_kinase_AS"/>
</dbReference>
<dbReference type="SUPFAM" id="SSF56112">
    <property type="entry name" value="Protein kinase-like (PK-like)"/>
    <property type="match status" value="1"/>
</dbReference>
<sequence length="304" mass="34157">MFPLDNIPKETKLFPDLTGTLRQIDAFPRAIGEHSDLFRAHRINDERQEEVLALKTLRAGSSSNPSFETVVQTKLVELGNQWVQLSHPNVAKIHGVAYGSGRLPAVVMDFYDAGSIVSYMKAQAVTDEEKLQWVKEIALALKYLHRRKTPVVHGDVRGANVFVKANKECVLADVGMVYMTDMPEFVMMKSAATCRFAAPELMDPNAPRQTVEGPECTTQSDVFCIFSGDVPFSHKKNDTSIIPLVLSGERPELPQYIQEHPALARLVQDCWAAEPHRRPNMSNVCYRLGLTSYLRYLLEWIGVL</sequence>
<accession>A0A4Y7SAU3</accession>
<dbReference type="AlphaFoldDB" id="A0A4Y7SAU3"/>
<dbReference type="EMBL" id="QPFP01000295">
    <property type="protein sequence ID" value="TEB17858.1"/>
    <property type="molecule type" value="Genomic_DNA"/>
</dbReference>
<evidence type="ECO:0000313" key="3">
    <source>
        <dbReference type="Proteomes" id="UP000298030"/>
    </source>
</evidence>
<keyword evidence="2" id="KW-0418">Kinase</keyword>
<dbReference type="OrthoDB" id="538607at2759"/>
<dbReference type="PROSITE" id="PS00109">
    <property type="entry name" value="PROTEIN_KINASE_TYR"/>
    <property type="match status" value="1"/>
</dbReference>
<comment type="caution">
    <text evidence="2">The sequence shown here is derived from an EMBL/GenBank/DDBJ whole genome shotgun (WGS) entry which is preliminary data.</text>
</comment>
<keyword evidence="2" id="KW-0808">Transferase</keyword>
<dbReference type="InterPro" id="IPR001245">
    <property type="entry name" value="Ser-Thr/Tyr_kinase_cat_dom"/>
</dbReference>
<evidence type="ECO:0000259" key="1">
    <source>
        <dbReference type="PROSITE" id="PS50011"/>
    </source>
</evidence>
<dbReference type="GO" id="GO:0004674">
    <property type="term" value="F:protein serine/threonine kinase activity"/>
    <property type="evidence" value="ECO:0007669"/>
    <property type="project" value="TreeGrafter"/>
</dbReference>
<dbReference type="InterPro" id="IPR051681">
    <property type="entry name" value="Ser/Thr_Kinases-Pseudokinases"/>
</dbReference>
<dbReference type="STRING" id="71717.A0A4Y7SAU3"/>
<dbReference type="Pfam" id="PF07714">
    <property type="entry name" value="PK_Tyr_Ser-Thr"/>
    <property type="match status" value="1"/>
</dbReference>
<dbReference type="Gene3D" id="1.10.510.10">
    <property type="entry name" value="Transferase(Phosphotransferase) domain 1"/>
    <property type="match status" value="1"/>
</dbReference>
<name>A0A4Y7SAU3_COPMI</name>
<dbReference type="PANTHER" id="PTHR44329">
    <property type="entry name" value="SERINE/THREONINE-PROTEIN KINASE TNNI3K-RELATED"/>
    <property type="match status" value="1"/>
</dbReference>
<keyword evidence="3" id="KW-1185">Reference proteome</keyword>
<dbReference type="GO" id="GO:0005524">
    <property type="term" value="F:ATP binding"/>
    <property type="evidence" value="ECO:0007669"/>
    <property type="project" value="InterPro"/>
</dbReference>
<dbReference type="InterPro" id="IPR000719">
    <property type="entry name" value="Prot_kinase_dom"/>
</dbReference>
<protein>
    <submittedName>
        <fullName evidence="2">Kinase-like protein</fullName>
    </submittedName>
</protein>
<dbReference type="Proteomes" id="UP000298030">
    <property type="component" value="Unassembled WGS sequence"/>
</dbReference>
<evidence type="ECO:0000313" key="2">
    <source>
        <dbReference type="EMBL" id="TEB17858.1"/>
    </source>
</evidence>
<dbReference type="InterPro" id="IPR011009">
    <property type="entry name" value="Kinase-like_dom_sf"/>
</dbReference>